<evidence type="ECO:0000259" key="9">
    <source>
        <dbReference type="PROSITE" id="PS50850"/>
    </source>
</evidence>
<feature type="transmembrane region" description="Helical" evidence="8">
    <location>
        <begin position="253"/>
        <end position="271"/>
    </location>
</feature>
<dbReference type="InterPro" id="IPR020846">
    <property type="entry name" value="MFS_dom"/>
</dbReference>
<name>A0ABX2EF19_9BURK</name>
<dbReference type="InterPro" id="IPR050189">
    <property type="entry name" value="MFS_Efflux_Transporters"/>
</dbReference>
<proteinExistence type="inferred from homology"/>
<dbReference type="InterPro" id="IPR001958">
    <property type="entry name" value="Tet-R_TetA/multi-R_MdtG-like"/>
</dbReference>
<evidence type="ECO:0000256" key="7">
    <source>
        <dbReference type="ARBA" id="ARBA00023136"/>
    </source>
</evidence>
<feature type="domain" description="Major facilitator superfamily (MFS) profile" evidence="9">
    <location>
        <begin position="13"/>
        <end position="401"/>
    </location>
</feature>
<feature type="transmembrane region" description="Helical" evidence="8">
    <location>
        <begin position="345"/>
        <end position="367"/>
    </location>
</feature>
<evidence type="ECO:0000256" key="5">
    <source>
        <dbReference type="ARBA" id="ARBA00022692"/>
    </source>
</evidence>
<comment type="subcellular location">
    <subcellularLocation>
        <location evidence="8">Cell inner membrane</location>
        <topology evidence="8">Multi-pass membrane protein</topology>
    </subcellularLocation>
    <subcellularLocation>
        <location evidence="1">Cell membrane</location>
        <topology evidence="1">Multi-pass membrane protein</topology>
    </subcellularLocation>
</comment>
<evidence type="ECO:0000256" key="3">
    <source>
        <dbReference type="ARBA" id="ARBA00022448"/>
    </source>
</evidence>
<dbReference type="RefSeq" id="WP_173122325.1">
    <property type="nucleotide sequence ID" value="NZ_JABRWJ010000003.1"/>
</dbReference>
<organism evidence="10 11">
    <name type="scientific">Pseudaquabacterium terrae</name>
    <dbReference type="NCBI Taxonomy" id="2732868"/>
    <lineage>
        <taxon>Bacteria</taxon>
        <taxon>Pseudomonadati</taxon>
        <taxon>Pseudomonadota</taxon>
        <taxon>Betaproteobacteria</taxon>
        <taxon>Burkholderiales</taxon>
        <taxon>Sphaerotilaceae</taxon>
        <taxon>Pseudaquabacterium</taxon>
    </lineage>
</organism>
<feature type="transmembrane region" description="Helical" evidence="8">
    <location>
        <begin position="14"/>
        <end position="36"/>
    </location>
</feature>
<dbReference type="PRINTS" id="PR01035">
    <property type="entry name" value="TCRTETA"/>
</dbReference>
<evidence type="ECO:0000256" key="2">
    <source>
        <dbReference type="ARBA" id="ARBA00006236"/>
    </source>
</evidence>
<keyword evidence="8" id="KW-0997">Cell inner membrane</keyword>
<feature type="transmembrane region" description="Helical" evidence="8">
    <location>
        <begin position="218"/>
        <end position="247"/>
    </location>
</feature>
<feature type="transmembrane region" description="Helical" evidence="8">
    <location>
        <begin position="316"/>
        <end position="338"/>
    </location>
</feature>
<evidence type="ECO:0000313" key="10">
    <source>
        <dbReference type="EMBL" id="NRF67191.1"/>
    </source>
</evidence>
<dbReference type="Pfam" id="PF07690">
    <property type="entry name" value="MFS_1"/>
    <property type="match status" value="1"/>
</dbReference>
<dbReference type="InterPro" id="IPR004812">
    <property type="entry name" value="Efflux_drug-R_Bcr/CmlA"/>
</dbReference>
<keyword evidence="11" id="KW-1185">Reference proteome</keyword>
<keyword evidence="3 8" id="KW-0813">Transport</keyword>
<feature type="transmembrane region" description="Helical" evidence="8">
    <location>
        <begin position="170"/>
        <end position="188"/>
    </location>
</feature>
<feature type="transmembrane region" description="Helical" evidence="8">
    <location>
        <begin position="105"/>
        <end position="126"/>
    </location>
</feature>
<dbReference type="PROSITE" id="PS50850">
    <property type="entry name" value="MFS"/>
    <property type="match status" value="1"/>
</dbReference>
<evidence type="ECO:0000313" key="11">
    <source>
        <dbReference type="Proteomes" id="UP000737171"/>
    </source>
</evidence>
<evidence type="ECO:0000256" key="4">
    <source>
        <dbReference type="ARBA" id="ARBA00022475"/>
    </source>
</evidence>
<dbReference type="InterPro" id="IPR036259">
    <property type="entry name" value="MFS_trans_sf"/>
</dbReference>
<keyword evidence="4" id="KW-1003">Cell membrane</keyword>
<dbReference type="Proteomes" id="UP000737171">
    <property type="component" value="Unassembled WGS sequence"/>
</dbReference>
<comment type="caution">
    <text evidence="10">The sequence shown here is derived from an EMBL/GenBank/DDBJ whole genome shotgun (WGS) entry which is preliminary data.</text>
</comment>
<dbReference type="NCBIfam" id="TIGR00710">
    <property type="entry name" value="efflux_Bcr_CflA"/>
    <property type="match status" value="1"/>
</dbReference>
<feature type="transmembrane region" description="Helical" evidence="8">
    <location>
        <begin position="79"/>
        <end position="99"/>
    </location>
</feature>
<evidence type="ECO:0000256" key="1">
    <source>
        <dbReference type="ARBA" id="ARBA00004651"/>
    </source>
</evidence>
<accession>A0ABX2EF19</accession>
<dbReference type="Gene3D" id="1.20.1720.10">
    <property type="entry name" value="Multidrug resistance protein D"/>
    <property type="match status" value="1"/>
</dbReference>
<keyword evidence="7 8" id="KW-0472">Membrane</keyword>
<dbReference type="SUPFAM" id="SSF103473">
    <property type="entry name" value="MFS general substrate transporter"/>
    <property type="match status" value="1"/>
</dbReference>
<evidence type="ECO:0000256" key="6">
    <source>
        <dbReference type="ARBA" id="ARBA00022989"/>
    </source>
</evidence>
<protein>
    <recommendedName>
        <fullName evidence="8">Bcr/CflA family efflux transporter</fullName>
    </recommendedName>
</protein>
<comment type="similarity">
    <text evidence="2 8">Belongs to the major facilitator superfamily. Bcr/CmlA family.</text>
</comment>
<dbReference type="InterPro" id="IPR011701">
    <property type="entry name" value="MFS"/>
</dbReference>
<gene>
    <name evidence="10" type="ORF">HLB44_09370</name>
</gene>
<sequence length="403" mass="41832">MTGDPAGPQRPGRLIANLMAQYVFGLLAMTICVPSMQQWPVTFATSQAQVQLTLSGYVAAYGILQLVHGALSDRIGRKPVLLAGLGLAFVGSALAAAASDLWMLIAARVLQGAGSAAGVVVGRAMVQDLFAGPERTRVMAFIGMTIGLSPPLAMLLGGQVHSRLGWQANFVAMAVLAALLMVAAWWGLPTRKPQDAQPPGGWSDLFRGYAHLARQPGFLLHVLILAMTSASFYAFLGGAPIVLAGYGVKPEQIGWYIMSVPCAYVLGNLLCTRLVRWLPDSRIMLLGHLCTVTSVVLVLALGLAGLHTPLGLSLPLMLLGIGHGLLMPATLGGALGLVPALAGSAAAVGGLMQQLTGALGGFIVGLMPHVGPVNLGLQMLVSVVAGLLAQLALLRTLRSTKSH</sequence>
<evidence type="ECO:0000256" key="8">
    <source>
        <dbReference type="RuleBase" id="RU365088"/>
    </source>
</evidence>
<dbReference type="PANTHER" id="PTHR43124:SF3">
    <property type="entry name" value="CHLORAMPHENICOL EFFLUX PUMP RV0191"/>
    <property type="match status" value="1"/>
</dbReference>
<dbReference type="PANTHER" id="PTHR43124">
    <property type="entry name" value="PURINE EFFLUX PUMP PBUE"/>
    <property type="match status" value="1"/>
</dbReference>
<dbReference type="EMBL" id="JABRWJ010000003">
    <property type="protein sequence ID" value="NRF67191.1"/>
    <property type="molecule type" value="Genomic_DNA"/>
</dbReference>
<dbReference type="CDD" id="cd17320">
    <property type="entry name" value="MFS_MdfA_MDR_like"/>
    <property type="match status" value="1"/>
</dbReference>
<feature type="transmembrane region" description="Helical" evidence="8">
    <location>
        <begin position="283"/>
        <end position="304"/>
    </location>
</feature>
<feature type="transmembrane region" description="Helical" evidence="8">
    <location>
        <begin position="138"/>
        <end position="158"/>
    </location>
</feature>
<keyword evidence="5 8" id="KW-0812">Transmembrane</keyword>
<feature type="transmembrane region" description="Helical" evidence="8">
    <location>
        <begin position="48"/>
        <end position="67"/>
    </location>
</feature>
<keyword evidence="6 8" id="KW-1133">Transmembrane helix</keyword>
<reference evidence="10 11" key="1">
    <citation type="submission" date="2020-05" db="EMBL/GenBank/DDBJ databases">
        <title>Aquincola sp. isolate from soil.</title>
        <authorList>
            <person name="Han J."/>
            <person name="Kim D.-U."/>
        </authorList>
    </citation>
    <scope>NUCLEOTIDE SEQUENCE [LARGE SCALE GENOMIC DNA]</scope>
    <source>
        <strain evidence="10 11">S2</strain>
    </source>
</reference>
<feature type="transmembrane region" description="Helical" evidence="8">
    <location>
        <begin position="373"/>
        <end position="394"/>
    </location>
</feature>